<keyword evidence="6" id="KW-1185">Reference proteome</keyword>
<dbReference type="InterPro" id="IPR008979">
    <property type="entry name" value="Galactose-bd-like_sf"/>
</dbReference>
<dbReference type="RefSeq" id="WP_131597660.1">
    <property type="nucleotide sequence ID" value="NZ_SJSL01000007.1"/>
</dbReference>
<name>A0A4R0NDL2_9SPHI</name>
<dbReference type="InterPro" id="IPR032164">
    <property type="entry name" value="DUF5000"/>
</dbReference>
<keyword evidence="1" id="KW-0732">Signal</keyword>
<dbReference type="PROSITE" id="PS51257">
    <property type="entry name" value="PROKAR_LIPOPROTEIN"/>
    <property type="match status" value="1"/>
</dbReference>
<organism evidence="5 6">
    <name type="scientific">Pedobacter psychroterrae</name>
    <dbReference type="NCBI Taxonomy" id="2530453"/>
    <lineage>
        <taxon>Bacteria</taxon>
        <taxon>Pseudomonadati</taxon>
        <taxon>Bacteroidota</taxon>
        <taxon>Sphingobacteriia</taxon>
        <taxon>Sphingobacteriales</taxon>
        <taxon>Sphingobacteriaceae</taxon>
        <taxon>Pedobacter</taxon>
    </lineage>
</organism>
<dbReference type="OrthoDB" id="1312186at2"/>
<comment type="caution">
    <text evidence="5">The sequence shown here is derived from an EMBL/GenBank/DDBJ whole genome shotgun (WGS) entry which is preliminary data.</text>
</comment>
<dbReference type="Pfam" id="PF16323">
    <property type="entry name" value="DUF4959"/>
    <property type="match status" value="1"/>
</dbReference>
<dbReference type="Pfam" id="PF16391">
    <property type="entry name" value="DUF5000"/>
    <property type="match status" value="1"/>
</dbReference>
<dbReference type="EMBL" id="SJSL01000007">
    <property type="protein sequence ID" value="TCC98288.1"/>
    <property type="molecule type" value="Genomic_DNA"/>
</dbReference>
<dbReference type="Pfam" id="PF17166">
    <property type="entry name" value="DUF5126"/>
    <property type="match status" value="1"/>
</dbReference>
<gene>
    <name evidence="5" type="ORF">EZ437_19060</name>
</gene>
<sequence length="389" mass="42649">MKRLTYILCIAVILTATQACKQSEVVSLVNDGGAPGPVSNASVENMAGAAKITYTLPADKDVLYVKAVYTSKQGDVRETKVSYYNNNLTVLGFGDTDEYEVKLYAVDRGGNESSPLSVTVHPLKAPFLLVREGITVIPDFGGINVAFGNSTEDNIAIVILANDSLGNFVPINTNYTNLKAGNFSTRDLPSVDTKFGIYIRDRWGNISDTLITTLKPLFEVKLDRTKMVGVNLPTDAPLGYSGAISHLFNGDVGNGGYYHTGDAAKMPQWFTYDMGLSVKLSRMTWYMRQGFYFNLHNPRKVEIWGSNNPGSDGSFTNWTLLATHEQIKPSGLPAGQLSNADNDAAAAGETITFPLDVPKVRYIRFKTVRNWSDGTYVNFNEIMMWGAPE</sequence>
<feature type="signal peptide" evidence="1">
    <location>
        <begin position="1"/>
        <end position="21"/>
    </location>
</feature>
<protein>
    <submittedName>
        <fullName evidence="5">DUF4959 domain-containing protein</fullName>
    </submittedName>
</protein>
<evidence type="ECO:0000259" key="3">
    <source>
        <dbReference type="Pfam" id="PF16391"/>
    </source>
</evidence>
<reference evidence="5 6" key="1">
    <citation type="submission" date="2019-02" db="EMBL/GenBank/DDBJ databases">
        <title>Pedobacter sp. RP-1-14 sp. nov., isolated from Arctic soil.</title>
        <authorList>
            <person name="Dahal R.H."/>
        </authorList>
    </citation>
    <scope>NUCLEOTIDE SEQUENCE [LARGE SCALE GENOMIC DNA]</scope>
    <source>
        <strain evidence="5 6">RP-1-14</strain>
    </source>
</reference>
<dbReference type="InterPro" id="IPR032527">
    <property type="entry name" value="DUF4959"/>
</dbReference>
<feature type="domain" description="DUF4959" evidence="2">
    <location>
        <begin position="19"/>
        <end position="122"/>
    </location>
</feature>
<evidence type="ECO:0000256" key="1">
    <source>
        <dbReference type="SAM" id="SignalP"/>
    </source>
</evidence>
<dbReference type="AlphaFoldDB" id="A0A4R0NDL2"/>
<accession>A0A4R0NDL2</accession>
<evidence type="ECO:0000313" key="6">
    <source>
        <dbReference type="Proteomes" id="UP000293347"/>
    </source>
</evidence>
<evidence type="ECO:0000259" key="2">
    <source>
        <dbReference type="Pfam" id="PF16323"/>
    </source>
</evidence>
<feature type="domain" description="DUF5126" evidence="4">
    <location>
        <begin position="124"/>
        <end position="224"/>
    </location>
</feature>
<evidence type="ECO:0000313" key="5">
    <source>
        <dbReference type="EMBL" id="TCC98288.1"/>
    </source>
</evidence>
<proteinExistence type="predicted"/>
<evidence type="ECO:0000259" key="4">
    <source>
        <dbReference type="Pfam" id="PF17166"/>
    </source>
</evidence>
<dbReference type="InterPro" id="IPR033431">
    <property type="entry name" value="DUF5126"/>
</dbReference>
<feature type="domain" description="DUF5000" evidence="3">
    <location>
        <begin position="253"/>
        <end position="386"/>
    </location>
</feature>
<dbReference type="Gene3D" id="2.60.120.260">
    <property type="entry name" value="Galactose-binding domain-like"/>
    <property type="match status" value="1"/>
</dbReference>
<feature type="chain" id="PRO_5020688741" evidence="1">
    <location>
        <begin position="22"/>
        <end position="389"/>
    </location>
</feature>
<dbReference type="Proteomes" id="UP000293347">
    <property type="component" value="Unassembled WGS sequence"/>
</dbReference>
<dbReference type="SUPFAM" id="SSF49785">
    <property type="entry name" value="Galactose-binding domain-like"/>
    <property type="match status" value="1"/>
</dbReference>